<name>A0A833ZVY4_9CHIR</name>
<sequence>MHTVLPAPSTWQKGTLPKPRGPYSHLSLMAPTKTPKPRGPKQTCGPKKRDAQWLLCLRLNPSANLPLQPHFRLLSHLATAASILGRCGPVVWSQLSPSSSGPYYKSLFGALLLPAPCYTSRDSPHPMTHQPPGV</sequence>
<dbReference type="EMBL" id="JABVXQ010000007">
    <property type="protein sequence ID" value="KAF6100013.1"/>
    <property type="molecule type" value="Genomic_DNA"/>
</dbReference>
<reference evidence="2 3" key="1">
    <citation type="journal article" date="2020" name="Nature">
        <title>Six reference-quality genomes reveal evolution of bat adaptations.</title>
        <authorList>
            <person name="Jebb D."/>
            <person name="Huang Z."/>
            <person name="Pippel M."/>
            <person name="Hughes G.M."/>
            <person name="Lavrichenko K."/>
            <person name="Devanna P."/>
            <person name="Winkler S."/>
            <person name="Jermiin L.S."/>
            <person name="Skirmuntt E.C."/>
            <person name="Katzourakis A."/>
            <person name="Burkitt-Gray L."/>
            <person name="Ray D.A."/>
            <person name="Sullivan K.A.M."/>
            <person name="Roscito J.G."/>
            <person name="Kirilenko B.M."/>
            <person name="Davalos L.M."/>
            <person name="Corthals A.P."/>
            <person name="Power M.L."/>
            <person name="Jones G."/>
            <person name="Ransome R.D."/>
            <person name="Dechmann D.K.N."/>
            <person name="Locatelli A.G."/>
            <person name="Puechmaille S.J."/>
            <person name="Fedrigo O."/>
            <person name="Jarvis E.D."/>
            <person name="Hiller M."/>
            <person name="Vernes S.C."/>
            <person name="Myers E.W."/>
            <person name="Teeling E.C."/>
        </authorList>
    </citation>
    <scope>NUCLEOTIDE SEQUENCE [LARGE SCALE GENOMIC DNA]</scope>
    <source>
        <strain evidence="2">Bat1K_MPI-CBG_1</strain>
    </source>
</reference>
<evidence type="ECO:0000313" key="2">
    <source>
        <dbReference type="EMBL" id="KAF6100013.1"/>
    </source>
</evidence>
<dbReference type="Proteomes" id="UP000664940">
    <property type="component" value="Unassembled WGS sequence"/>
</dbReference>
<feature type="region of interest" description="Disordered" evidence="1">
    <location>
        <begin position="1"/>
        <end position="23"/>
    </location>
</feature>
<comment type="caution">
    <text evidence="2">The sequence shown here is derived from an EMBL/GenBank/DDBJ whole genome shotgun (WGS) entry which is preliminary data.</text>
</comment>
<accession>A0A833ZVY4</accession>
<gene>
    <name evidence="2" type="ORF">HJG60_011724</name>
</gene>
<organism evidence="2 3">
    <name type="scientific">Phyllostomus discolor</name>
    <name type="common">pale spear-nosed bat</name>
    <dbReference type="NCBI Taxonomy" id="89673"/>
    <lineage>
        <taxon>Eukaryota</taxon>
        <taxon>Metazoa</taxon>
        <taxon>Chordata</taxon>
        <taxon>Craniata</taxon>
        <taxon>Vertebrata</taxon>
        <taxon>Euteleostomi</taxon>
        <taxon>Mammalia</taxon>
        <taxon>Eutheria</taxon>
        <taxon>Laurasiatheria</taxon>
        <taxon>Chiroptera</taxon>
        <taxon>Yangochiroptera</taxon>
        <taxon>Phyllostomidae</taxon>
        <taxon>Phyllostominae</taxon>
        <taxon>Phyllostomus</taxon>
    </lineage>
</organism>
<protein>
    <submittedName>
        <fullName evidence="2">Uncharacterized protein</fullName>
    </submittedName>
</protein>
<evidence type="ECO:0000313" key="3">
    <source>
        <dbReference type="Proteomes" id="UP000664940"/>
    </source>
</evidence>
<dbReference type="AlphaFoldDB" id="A0A833ZVY4"/>
<proteinExistence type="predicted"/>
<evidence type="ECO:0000256" key="1">
    <source>
        <dbReference type="SAM" id="MobiDB-lite"/>
    </source>
</evidence>